<reference evidence="2" key="1">
    <citation type="submission" date="2021-02" db="EMBL/GenBank/DDBJ databases">
        <authorList>
            <person name="Bekaert M."/>
        </authorList>
    </citation>
    <scope>NUCLEOTIDE SEQUENCE</scope>
    <source>
        <strain evidence="2">IoA-00</strain>
    </source>
</reference>
<keyword evidence="3" id="KW-1185">Reference proteome</keyword>
<organism evidence="2 3">
    <name type="scientific">Lepeophtheirus salmonis</name>
    <name type="common">Salmon louse</name>
    <name type="synonym">Caligus salmonis</name>
    <dbReference type="NCBI Taxonomy" id="72036"/>
    <lineage>
        <taxon>Eukaryota</taxon>
        <taxon>Metazoa</taxon>
        <taxon>Ecdysozoa</taxon>
        <taxon>Arthropoda</taxon>
        <taxon>Crustacea</taxon>
        <taxon>Multicrustacea</taxon>
        <taxon>Hexanauplia</taxon>
        <taxon>Copepoda</taxon>
        <taxon>Siphonostomatoida</taxon>
        <taxon>Caligidae</taxon>
        <taxon>Lepeophtheirus</taxon>
    </lineage>
</organism>
<evidence type="ECO:0000313" key="2">
    <source>
        <dbReference type="EMBL" id="CAF2922884.1"/>
    </source>
</evidence>
<dbReference type="PROSITE" id="PS00028">
    <property type="entry name" value="ZINC_FINGER_C2H2_1"/>
    <property type="match status" value="1"/>
</dbReference>
<dbReference type="AlphaFoldDB" id="A0A7R8CT43"/>
<evidence type="ECO:0000313" key="3">
    <source>
        <dbReference type="Proteomes" id="UP000675881"/>
    </source>
</evidence>
<feature type="region of interest" description="Disordered" evidence="1">
    <location>
        <begin position="1"/>
        <end position="26"/>
    </location>
</feature>
<dbReference type="Proteomes" id="UP000675881">
    <property type="component" value="Chromosome 4"/>
</dbReference>
<dbReference type="EMBL" id="HG994583">
    <property type="protein sequence ID" value="CAF2922884.1"/>
    <property type="molecule type" value="Genomic_DNA"/>
</dbReference>
<dbReference type="PROSITE" id="PS50157">
    <property type="entry name" value="ZINC_FINGER_C2H2_2"/>
    <property type="match status" value="1"/>
</dbReference>
<evidence type="ECO:0000256" key="1">
    <source>
        <dbReference type="SAM" id="MobiDB-lite"/>
    </source>
</evidence>
<dbReference type="InterPro" id="IPR036236">
    <property type="entry name" value="Znf_C2H2_sf"/>
</dbReference>
<proteinExistence type="predicted"/>
<protein>
    <submittedName>
        <fullName evidence="2">(salmon louse) hypothetical protein</fullName>
    </submittedName>
</protein>
<gene>
    <name evidence="2" type="ORF">LSAA_8913</name>
</gene>
<dbReference type="InterPro" id="IPR013087">
    <property type="entry name" value="Znf_C2H2_type"/>
</dbReference>
<accession>A0A7R8CT43</accession>
<dbReference type="SUPFAM" id="SSF57667">
    <property type="entry name" value="beta-beta-alpha zinc fingers"/>
    <property type="match status" value="1"/>
</dbReference>
<name>A0A7R8CT43_LEPSM</name>
<sequence>MRTNTPDSGFAVSSPEGSPLRLSTEEDERIKEKYFLNVEDNNSIQVEEEELWRRHPCQICSHVFNSNADYIAHGRIHFSTKPIPNSQSLLSTICISSTPILSLRYILEWV</sequence>